<evidence type="ECO:0000259" key="5">
    <source>
        <dbReference type="SMART" id="SM00646"/>
    </source>
</evidence>
<evidence type="ECO:0000256" key="4">
    <source>
        <dbReference type="SAM" id="SignalP"/>
    </source>
</evidence>
<dbReference type="GO" id="GO:0009253">
    <property type="term" value="P:peptidoglycan catabolic process"/>
    <property type="evidence" value="ECO:0007669"/>
    <property type="project" value="InterPro"/>
</dbReference>
<dbReference type="CDD" id="cd02696">
    <property type="entry name" value="MurNAc-LAA"/>
    <property type="match status" value="1"/>
</dbReference>
<evidence type="ECO:0000256" key="2">
    <source>
        <dbReference type="ARBA" id="ARBA00011901"/>
    </source>
</evidence>
<dbReference type="InterPro" id="IPR002508">
    <property type="entry name" value="MurNAc-LAA_cat"/>
</dbReference>
<sequence length="252" mass="27434">MRSGRLATIAAFGAFLLANAMPASAQCERAAFRIVLDVGHSPESPGATSARGIDEYRFNLSLAAIIEAHLVRQGYAETRQMLSDGGRAGLGLRAAKANALEPNLFLSVHHDSVQKTYLKSWVVDGAEQKFSDRFAGWSLFVSRANGRFRESAAFATVLADRLLDAGLPFTTHHAEAIRGENRRFLDAARGIYRFDELAVLKATEAPAVLMEAGLIINRDEEQRLAGPERQNRIARAVTGAVDAFCALQPPLR</sequence>
<dbReference type="SUPFAM" id="SSF53187">
    <property type="entry name" value="Zn-dependent exopeptidases"/>
    <property type="match status" value="1"/>
</dbReference>
<feature type="signal peptide" evidence="4">
    <location>
        <begin position="1"/>
        <end position="25"/>
    </location>
</feature>
<evidence type="ECO:0000256" key="1">
    <source>
        <dbReference type="ARBA" id="ARBA00001561"/>
    </source>
</evidence>
<comment type="catalytic activity">
    <reaction evidence="1">
        <text>Hydrolyzes the link between N-acetylmuramoyl residues and L-amino acid residues in certain cell-wall glycopeptides.</text>
        <dbReference type="EC" id="3.5.1.28"/>
    </reaction>
</comment>
<dbReference type="InterPro" id="IPR050695">
    <property type="entry name" value="N-acetylmuramoyl_amidase_3"/>
</dbReference>
<evidence type="ECO:0000313" key="7">
    <source>
        <dbReference type="Proteomes" id="UP000321258"/>
    </source>
</evidence>
<dbReference type="PANTHER" id="PTHR30404:SF0">
    <property type="entry name" value="N-ACETYLMURAMOYL-L-ALANINE AMIDASE AMIC"/>
    <property type="match status" value="1"/>
</dbReference>
<dbReference type="GO" id="GO:0030288">
    <property type="term" value="C:outer membrane-bounded periplasmic space"/>
    <property type="evidence" value="ECO:0007669"/>
    <property type="project" value="TreeGrafter"/>
</dbReference>
<feature type="domain" description="MurNAc-LAA" evidence="5">
    <location>
        <begin position="94"/>
        <end position="242"/>
    </location>
</feature>
<feature type="chain" id="PRO_5022230534" description="N-acetylmuramoyl-L-alanine amidase" evidence="4">
    <location>
        <begin position="26"/>
        <end position="252"/>
    </location>
</feature>
<dbReference type="Pfam" id="PF01520">
    <property type="entry name" value="Amidase_3"/>
    <property type="match status" value="1"/>
</dbReference>
<keyword evidence="7" id="KW-1185">Reference proteome</keyword>
<organism evidence="6 7">
    <name type="scientific">Methylobacterium haplocladii</name>
    <dbReference type="NCBI Taxonomy" id="1176176"/>
    <lineage>
        <taxon>Bacteria</taxon>
        <taxon>Pseudomonadati</taxon>
        <taxon>Pseudomonadota</taxon>
        <taxon>Alphaproteobacteria</taxon>
        <taxon>Hyphomicrobiales</taxon>
        <taxon>Methylobacteriaceae</taxon>
        <taxon>Methylobacterium</taxon>
    </lineage>
</organism>
<keyword evidence="3" id="KW-0378">Hydrolase</keyword>
<accession>A0A512IMZ3</accession>
<name>A0A512IMZ3_9HYPH</name>
<dbReference type="OrthoDB" id="5451849at2"/>
<keyword evidence="4" id="KW-0732">Signal</keyword>
<gene>
    <name evidence="6" type="ORF">MHA02_14610</name>
</gene>
<dbReference type="EMBL" id="BJZT01000013">
    <property type="protein sequence ID" value="GEO99073.1"/>
    <property type="molecule type" value="Genomic_DNA"/>
</dbReference>
<dbReference type="AlphaFoldDB" id="A0A512IMZ3"/>
<dbReference type="GO" id="GO:0008745">
    <property type="term" value="F:N-acetylmuramoyl-L-alanine amidase activity"/>
    <property type="evidence" value="ECO:0007669"/>
    <property type="project" value="UniProtKB-EC"/>
</dbReference>
<reference evidence="6 7" key="1">
    <citation type="submission" date="2019-07" db="EMBL/GenBank/DDBJ databases">
        <title>Whole genome shotgun sequence of Methylobacterium haplocladii NBRC 107714.</title>
        <authorList>
            <person name="Hosoyama A."/>
            <person name="Uohara A."/>
            <person name="Ohji S."/>
            <person name="Ichikawa N."/>
        </authorList>
    </citation>
    <scope>NUCLEOTIDE SEQUENCE [LARGE SCALE GENOMIC DNA]</scope>
    <source>
        <strain evidence="6 7">NBRC 107714</strain>
    </source>
</reference>
<dbReference type="RefSeq" id="WP_147077980.1">
    <property type="nucleotide sequence ID" value="NZ_BPQN01000032.1"/>
</dbReference>
<protein>
    <recommendedName>
        <fullName evidence="2">N-acetylmuramoyl-L-alanine amidase</fullName>
        <ecNumber evidence="2">3.5.1.28</ecNumber>
    </recommendedName>
</protein>
<evidence type="ECO:0000256" key="3">
    <source>
        <dbReference type="ARBA" id="ARBA00022801"/>
    </source>
</evidence>
<dbReference type="Proteomes" id="UP000321258">
    <property type="component" value="Unassembled WGS sequence"/>
</dbReference>
<dbReference type="PANTHER" id="PTHR30404">
    <property type="entry name" value="N-ACETYLMURAMOYL-L-ALANINE AMIDASE"/>
    <property type="match status" value="1"/>
</dbReference>
<dbReference type="EC" id="3.5.1.28" evidence="2"/>
<comment type="caution">
    <text evidence="6">The sequence shown here is derived from an EMBL/GenBank/DDBJ whole genome shotgun (WGS) entry which is preliminary data.</text>
</comment>
<evidence type="ECO:0000313" key="6">
    <source>
        <dbReference type="EMBL" id="GEO99073.1"/>
    </source>
</evidence>
<dbReference type="SMART" id="SM00646">
    <property type="entry name" value="Ami_3"/>
    <property type="match status" value="1"/>
</dbReference>
<proteinExistence type="predicted"/>
<dbReference type="Gene3D" id="3.40.630.40">
    <property type="entry name" value="Zn-dependent exopeptidases"/>
    <property type="match status" value="1"/>
</dbReference>